<dbReference type="SUPFAM" id="SSF53822">
    <property type="entry name" value="Periplasmic binding protein-like I"/>
    <property type="match status" value="1"/>
</dbReference>
<sequence>MAQNKGTVWNNVTSILSPGSGYSSALQLQKNIAEHSPIITQANHKARSGYHVIIGPFYENLAMIFENISLPYIVTDYIGFDWIDSSLIRNDIKWKTLVELLPSAFEVNRAVVDLFVSKEWSSVVVILPDDSKVNQVCQDLIMQMIKRRISPIAFNIDTTGNLDNQTADVLRNTQQLAQTRILICSPRDETHNLINTTLNEAQNFGLLEKEDYVIFALDTIRYVLSMILNHLLAAIDYIMET</sequence>
<evidence type="ECO:0000313" key="6">
    <source>
        <dbReference type="EMBL" id="KAJ8299272.1"/>
    </source>
</evidence>
<protein>
    <recommendedName>
        <fullName evidence="5">Receptor ligand binding region domain-containing protein</fullName>
    </recommendedName>
</protein>
<comment type="caution">
    <text evidence="6">The sequence shown here is derived from an EMBL/GenBank/DDBJ whole genome shotgun (WGS) entry which is preliminary data.</text>
</comment>
<keyword evidence="7" id="KW-1185">Reference proteome</keyword>
<evidence type="ECO:0000313" key="7">
    <source>
        <dbReference type="Proteomes" id="UP001217089"/>
    </source>
</evidence>
<keyword evidence="4" id="KW-0472">Membrane</keyword>
<dbReference type="InterPro" id="IPR001828">
    <property type="entry name" value="ANF_lig-bd_rcpt"/>
</dbReference>
<evidence type="ECO:0000256" key="3">
    <source>
        <dbReference type="ARBA" id="ARBA00022989"/>
    </source>
</evidence>
<evidence type="ECO:0000256" key="4">
    <source>
        <dbReference type="ARBA" id="ARBA00023136"/>
    </source>
</evidence>
<evidence type="ECO:0000256" key="1">
    <source>
        <dbReference type="ARBA" id="ARBA00004370"/>
    </source>
</evidence>
<dbReference type="Pfam" id="PF01094">
    <property type="entry name" value="ANF_receptor"/>
    <property type="match status" value="1"/>
</dbReference>
<comment type="subcellular location">
    <subcellularLocation>
        <location evidence="1">Membrane</location>
    </subcellularLocation>
</comment>
<evidence type="ECO:0000259" key="5">
    <source>
        <dbReference type="Pfam" id="PF01094"/>
    </source>
</evidence>
<name>A0ABQ9E1X8_TEGGR</name>
<proteinExistence type="predicted"/>
<dbReference type="EMBL" id="JARBDR010000921">
    <property type="protein sequence ID" value="KAJ8299272.1"/>
    <property type="molecule type" value="Genomic_DNA"/>
</dbReference>
<evidence type="ECO:0000256" key="2">
    <source>
        <dbReference type="ARBA" id="ARBA00022692"/>
    </source>
</evidence>
<feature type="domain" description="Receptor ligand binding region" evidence="5">
    <location>
        <begin position="78"/>
        <end position="230"/>
    </location>
</feature>
<keyword evidence="3" id="KW-1133">Transmembrane helix</keyword>
<accession>A0ABQ9E1X8</accession>
<dbReference type="Gene3D" id="3.40.50.2300">
    <property type="match status" value="1"/>
</dbReference>
<dbReference type="Proteomes" id="UP001217089">
    <property type="component" value="Unassembled WGS sequence"/>
</dbReference>
<organism evidence="6 7">
    <name type="scientific">Tegillarca granosa</name>
    <name type="common">Malaysian cockle</name>
    <name type="synonym">Anadara granosa</name>
    <dbReference type="NCBI Taxonomy" id="220873"/>
    <lineage>
        <taxon>Eukaryota</taxon>
        <taxon>Metazoa</taxon>
        <taxon>Spiralia</taxon>
        <taxon>Lophotrochozoa</taxon>
        <taxon>Mollusca</taxon>
        <taxon>Bivalvia</taxon>
        <taxon>Autobranchia</taxon>
        <taxon>Pteriomorphia</taxon>
        <taxon>Arcoida</taxon>
        <taxon>Arcoidea</taxon>
        <taxon>Arcidae</taxon>
        <taxon>Tegillarca</taxon>
    </lineage>
</organism>
<dbReference type="InterPro" id="IPR028082">
    <property type="entry name" value="Peripla_BP_I"/>
</dbReference>
<keyword evidence="2" id="KW-0812">Transmembrane</keyword>
<gene>
    <name evidence="6" type="ORF">KUTeg_023332</name>
</gene>
<reference evidence="6 7" key="1">
    <citation type="submission" date="2022-12" db="EMBL/GenBank/DDBJ databases">
        <title>Chromosome-level genome of Tegillarca granosa.</title>
        <authorList>
            <person name="Kim J."/>
        </authorList>
    </citation>
    <scope>NUCLEOTIDE SEQUENCE [LARGE SCALE GENOMIC DNA]</scope>
    <source>
        <strain evidence="6">Teg-2019</strain>
        <tissue evidence="6">Adductor muscle</tissue>
    </source>
</reference>